<dbReference type="RefSeq" id="WP_123280594.1">
    <property type="nucleotide sequence ID" value="NZ_RJTU01000018.1"/>
</dbReference>
<dbReference type="SMART" id="SM00028">
    <property type="entry name" value="TPR"/>
    <property type="match status" value="4"/>
</dbReference>
<dbReference type="Proteomes" id="UP000267623">
    <property type="component" value="Unassembled WGS sequence"/>
</dbReference>
<keyword evidence="1" id="KW-0805">Transcription regulation</keyword>
<dbReference type="GO" id="GO:0043565">
    <property type="term" value="F:sequence-specific DNA binding"/>
    <property type="evidence" value="ECO:0007669"/>
    <property type="project" value="InterPro"/>
</dbReference>
<feature type="domain" description="HTH araC/xylS-type" evidence="5">
    <location>
        <begin position="469"/>
        <end position="561"/>
    </location>
</feature>
<comment type="caution">
    <text evidence="6">The sequence shown here is derived from an EMBL/GenBank/DDBJ whole genome shotgun (WGS) entry which is preliminary data.</text>
</comment>
<dbReference type="Pfam" id="PF13174">
    <property type="entry name" value="TPR_6"/>
    <property type="match status" value="1"/>
</dbReference>
<dbReference type="Gene3D" id="1.25.40.10">
    <property type="entry name" value="Tetratricopeptide repeat domain"/>
    <property type="match status" value="1"/>
</dbReference>
<dbReference type="Pfam" id="PF13181">
    <property type="entry name" value="TPR_8"/>
    <property type="match status" value="2"/>
</dbReference>
<evidence type="ECO:0000313" key="6">
    <source>
        <dbReference type="EMBL" id="ROI14523.1"/>
    </source>
</evidence>
<dbReference type="GO" id="GO:0003700">
    <property type="term" value="F:DNA-binding transcription factor activity"/>
    <property type="evidence" value="ECO:0007669"/>
    <property type="project" value="InterPro"/>
</dbReference>
<dbReference type="SUPFAM" id="SSF46689">
    <property type="entry name" value="Homeodomain-like"/>
    <property type="match status" value="1"/>
</dbReference>
<dbReference type="PANTHER" id="PTHR43280:SF2">
    <property type="entry name" value="HTH-TYPE TRANSCRIPTIONAL REGULATOR EXSA"/>
    <property type="match status" value="1"/>
</dbReference>
<reference evidence="7" key="1">
    <citation type="submission" date="2018-11" db="EMBL/GenBank/DDBJ databases">
        <title>Proposal to divide the Flavobacteriaceae and reorganize its genera based on Amino Acid Identity values calculated from whole genome sequences.</title>
        <authorList>
            <person name="Nicholson A.C."/>
            <person name="Gulvik C.A."/>
            <person name="Whitney A.M."/>
            <person name="Humrighouse B.W."/>
            <person name="Bell M."/>
            <person name="Holmes B."/>
            <person name="Steigerwalt A."/>
            <person name="Villarma A."/>
            <person name="Sheth M."/>
            <person name="Batra D."/>
            <person name="Pryor J."/>
            <person name="Bernardet J.-F."/>
            <person name="Hugo C."/>
            <person name="Kampfer P."/>
            <person name="Newman J."/>
            <person name="Mcquiston J."/>
        </authorList>
    </citation>
    <scope>NUCLEOTIDE SEQUENCE [LARGE SCALE GENOMIC DNA]</scope>
    <source>
        <strain evidence="7">DSM 22165</strain>
    </source>
</reference>
<gene>
    <name evidence="6" type="ORF">EGH73_02835</name>
</gene>
<dbReference type="SUPFAM" id="SSF48452">
    <property type="entry name" value="TPR-like"/>
    <property type="match status" value="2"/>
</dbReference>
<dbReference type="PANTHER" id="PTHR43280">
    <property type="entry name" value="ARAC-FAMILY TRANSCRIPTIONAL REGULATOR"/>
    <property type="match status" value="1"/>
</dbReference>
<feature type="transmembrane region" description="Helical" evidence="4">
    <location>
        <begin position="375"/>
        <end position="395"/>
    </location>
</feature>
<dbReference type="InterPro" id="IPR019734">
    <property type="entry name" value="TPR_rpt"/>
</dbReference>
<accession>A0A3N0XB39</accession>
<proteinExistence type="predicted"/>
<evidence type="ECO:0000256" key="4">
    <source>
        <dbReference type="SAM" id="Phobius"/>
    </source>
</evidence>
<keyword evidence="4" id="KW-0812">Transmembrane</keyword>
<keyword evidence="4" id="KW-1133">Transmembrane helix</keyword>
<keyword evidence="3" id="KW-0804">Transcription</keyword>
<name>A0A3N0XB39_9FLAO</name>
<dbReference type="InterPro" id="IPR018060">
    <property type="entry name" value="HTH_AraC"/>
</dbReference>
<dbReference type="SMART" id="SM00342">
    <property type="entry name" value="HTH_ARAC"/>
    <property type="match status" value="1"/>
</dbReference>
<evidence type="ECO:0000259" key="5">
    <source>
        <dbReference type="PROSITE" id="PS01124"/>
    </source>
</evidence>
<evidence type="ECO:0000313" key="7">
    <source>
        <dbReference type="Proteomes" id="UP000267623"/>
    </source>
</evidence>
<dbReference type="PROSITE" id="PS01124">
    <property type="entry name" value="HTH_ARAC_FAMILY_2"/>
    <property type="match status" value="1"/>
</dbReference>
<protein>
    <submittedName>
        <fullName evidence="6">Helix-turn-helix domain-containing protein</fullName>
    </submittedName>
</protein>
<dbReference type="Gene3D" id="1.10.10.60">
    <property type="entry name" value="Homeodomain-like"/>
    <property type="match status" value="2"/>
</dbReference>
<dbReference type="InterPro" id="IPR011990">
    <property type="entry name" value="TPR-like_helical_dom_sf"/>
</dbReference>
<evidence type="ECO:0000256" key="1">
    <source>
        <dbReference type="ARBA" id="ARBA00023015"/>
    </source>
</evidence>
<keyword evidence="4" id="KW-0472">Membrane</keyword>
<evidence type="ECO:0000256" key="3">
    <source>
        <dbReference type="ARBA" id="ARBA00023163"/>
    </source>
</evidence>
<dbReference type="EMBL" id="RJTU01000018">
    <property type="protein sequence ID" value="ROI14523.1"/>
    <property type="molecule type" value="Genomic_DNA"/>
</dbReference>
<organism evidence="6 7">
    <name type="scientific">Epilithonimonas hominis</name>
    <dbReference type="NCBI Taxonomy" id="420404"/>
    <lineage>
        <taxon>Bacteria</taxon>
        <taxon>Pseudomonadati</taxon>
        <taxon>Bacteroidota</taxon>
        <taxon>Flavobacteriia</taxon>
        <taxon>Flavobacteriales</taxon>
        <taxon>Weeksellaceae</taxon>
        <taxon>Chryseobacterium group</taxon>
        <taxon>Epilithonimonas</taxon>
    </lineage>
</organism>
<dbReference type="Pfam" id="PF12833">
    <property type="entry name" value="HTH_18"/>
    <property type="match status" value="1"/>
</dbReference>
<evidence type="ECO:0000256" key="2">
    <source>
        <dbReference type="ARBA" id="ARBA00023125"/>
    </source>
</evidence>
<keyword evidence="2" id="KW-0238">DNA-binding</keyword>
<dbReference type="InterPro" id="IPR009057">
    <property type="entry name" value="Homeodomain-like_sf"/>
</dbReference>
<dbReference type="AlphaFoldDB" id="A0A3N0XB39"/>
<sequence length="564" mass="65914">MRHIIAILFSFISMFLFSQNTKISQRLSYVEMNKLIQDYYSKNEIDKVRETSKIYLDKSKRENNINKIAEGYVLVGFSEEFPKSLTYIDSLKMISSKLSNQEAYPARVYLLKGKLYDQNDKRTEALQNYLEGLKYAKQKNDERQIEFAEIRIAYLNNFIGNHQEAAKSLSKILHNSSYLTNLERQEVHLNLAETYLDLNKLDSAKTMILEGLELNSNNKKSRFYNAYLSSFGVYNLKARNYQNAINTFNQCMDFFVKGDDKREINYSLMYLGESYIGLNKIDKAITYFTKLDSIVIKDKYTFPELKNVYSFLIDFYKENGDNEKQLYYVERLLDINKYLDTDFKYVSRELPKQYDTAQLIEQREKILKELKTTKFTSILLVFLLLIVMIFSGILYRMAKKREKKYIIRAQELLKSLEEFKNKPEAIPTAPIEIPVLNGKEKKKFKPVSQDVYSAIINGLTDFENNKGFLEKGITLNILSKALNTNSTYLSDVINTHKQKNFASYLNELRINYAIKQLAENKKLRSYKISSIAEELGYNNEQAFTIAFKRQTGTTVSTYITEINS</sequence>